<gene>
    <name evidence="2" type="ORF">Glove_332g36</name>
</gene>
<dbReference type="Proteomes" id="UP000266861">
    <property type="component" value="Unassembled WGS sequence"/>
</dbReference>
<comment type="caution">
    <text evidence="2">The sequence shown here is derived from an EMBL/GenBank/DDBJ whole genome shotgun (WGS) entry which is preliminary data.</text>
</comment>
<protein>
    <submittedName>
        <fullName evidence="2">Uncharacterized protein</fullName>
    </submittedName>
</protein>
<evidence type="ECO:0000313" key="3">
    <source>
        <dbReference type="Proteomes" id="UP000266861"/>
    </source>
</evidence>
<proteinExistence type="predicted"/>
<dbReference type="AlphaFoldDB" id="A0A397HJ91"/>
<evidence type="ECO:0000313" key="2">
    <source>
        <dbReference type="EMBL" id="RHZ63155.1"/>
    </source>
</evidence>
<feature type="chain" id="PRO_5017321877" evidence="1">
    <location>
        <begin position="19"/>
        <end position="151"/>
    </location>
</feature>
<dbReference type="EMBL" id="PQFF01000303">
    <property type="protein sequence ID" value="RHZ63155.1"/>
    <property type="molecule type" value="Genomic_DNA"/>
</dbReference>
<keyword evidence="1" id="KW-0732">Signal</keyword>
<reference evidence="2 3" key="1">
    <citation type="submission" date="2018-08" db="EMBL/GenBank/DDBJ databases">
        <title>Genome and evolution of the arbuscular mycorrhizal fungus Diversispora epigaea (formerly Glomus versiforme) and its bacterial endosymbionts.</title>
        <authorList>
            <person name="Sun X."/>
            <person name="Fei Z."/>
            <person name="Harrison M."/>
        </authorList>
    </citation>
    <scope>NUCLEOTIDE SEQUENCE [LARGE SCALE GENOMIC DNA]</scope>
    <source>
        <strain evidence="2 3">IT104</strain>
    </source>
</reference>
<accession>A0A397HJ91</accession>
<organism evidence="2 3">
    <name type="scientific">Diversispora epigaea</name>
    <dbReference type="NCBI Taxonomy" id="1348612"/>
    <lineage>
        <taxon>Eukaryota</taxon>
        <taxon>Fungi</taxon>
        <taxon>Fungi incertae sedis</taxon>
        <taxon>Mucoromycota</taxon>
        <taxon>Glomeromycotina</taxon>
        <taxon>Glomeromycetes</taxon>
        <taxon>Diversisporales</taxon>
        <taxon>Diversisporaceae</taxon>
        <taxon>Diversispora</taxon>
    </lineage>
</organism>
<keyword evidence="3" id="KW-1185">Reference proteome</keyword>
<evidence type="ECO:0000256" key="1">
    <source>
        <dbReference type="SAM" id="SignalP"/>
    </source>
</evidence>
<sequence length="151" mass="17147">MVTHMILVIFAICWVCKALRGFDLLTNNPWLIISQNFEEYLANGFGIVKLKTGSPNGKRFEKKSRQNIISLMRSQRISMEHNTISTIKDVKIIGIHLLIASKLINSVIKTEVENTDNKLYDAIGYTGKISGDTYRRNFPEISKTGNLDLDK</sequence>
<name>A0A397HJ91_9GLOM</name>
<feature type="signal peptide" evidence="1">
    <location>
        <begin position="1"/>
        <end position="18"/>
    </location>
</feature>